<name>A0AAW1SFR0_9CHLO</name>
<feature type="compositionally biased region" description="Polar residues" evidence="1">
    <location>
        <begin position="321"/>
        <end position="332"/>
    </location>
</feature>
<accession>A0AAW1SFR0</accession>
<evidence type="ECO:0000313" key="3">
    <source>
        <dbReference type="Proteomes" id="UP001438707"/>
    </source>
</evidence>
<proteinExistence type="predicted"/>
<organism evidence="2 3">
    <name type="scientific">Apatococcus lobatus</name>
    <dbReference type="NCBI Taxonomy" id="904363"/>
    <lineage>
        <taxon>Eukaryota</taxon>
        <taxon>Viridiplantae</taxon>
        <taxon>Chlorophyta</taxon>
        <taxon>core chlorophytes</taxon>
        <taxon>Trebouxiophyceae</taxon>
        <taxon>Chlorellales</taxon>
        <taxon>Chlorellaceae</taxon>
        <taxon>Apatococcus</taxon>
    </lineage>
</organism>
<feature type="region of interest" description="Disordered" evidence="1">
    <location>
        <begin position="29"/>
        <end position="81"/>
    </location>
</feature>
<protein>
    <submittedName>
        <fullName evidence="2">Uncharacterized protein</fullName>
    </submittedName>
</protein>
<reference evidence="2 3" key="1">
    <citation type="journal article" date="2024" name="Nat. Commun.">
        <title>Phylogenomics reveals the evolutionary origins of lichenization in chlorophyte algae.</title>
        <authorList>
            <person name="Puginier C."/>
            <person name="Libourel C."/>
            <person name="Otte J."/>
            <person name="Skaloud P."/>
            <person name="Haon M."/>
            <person name="Grisel S."/>
            <person name="Petersen M."/>
            <person name="Berrin J.G."/>
            <person name="Delaux P.M."/>
            <person name="Dal Grande F."/>
            <person name="Keller J."/>
        </authorList>
    </citation>
    <scope>NUCLEOTIDE SEQUENCE [LARGE SCALE GENOMIC DNA]</scope>
    <source>
        <strain evidence="2 3">SAG 2145</strain>
    </source>
</reference>
<gene>
    <name evidence="2" type="ORF">WJX74_009963</name>
</gene>
<evidence type="ECO:0000313" key="2">
    <source>
        <dbReference type="EMBL" id="KAK9845041.1"/>
    </source>
</evidence>
<dbReference type="EMBL" id="JALJOS010000001">
    <property type="protein sequence ID" value="KAK9845041.1"/>
    <property type="molecule type" value="Genomic_DNA"/>
</dbReference>
<keyword evidence="3" id="KW-1185">Reference proteome</keyword>
<dbReference type="AlphaFoldDB" id="A0AAW1SFR0"/>
<sequence>MLQTSQSSPGAPNLHQPWALLRLRRRLPQTETDDEDRWQALVAPSLQRRKPSDPAKPQNPDSAFEVSSGLGRPVRKLGRPGTGGKVFGLQDAIPIGHLAEVVNSTVKQHLPDRSYTAIDLRALEKWTQEMDPLQLHLMSPVFQKAIAQWASVYPYLLHAKLEDVSPFDPTSWLSRALQTIRLQYPYFPHPVSVGVQVLLWQAEEELGNLFEPDAAPAILNAVITEEARRVAAHMRQGLEAPPAVAAPAPAAAPPAELFDFDADIDEELAAALSSFREDLLDPSEDPLQTAADDLQADTAHQVGPALGSGSAPPELPPGHAASTSAPVSSMTPLSSSTTALAWPYVTPTMGLAWPAQEAAQPHGRLVTSGVPGSAGGFWGFGSSLTTPPVPSVTTGLRMAPPSAAVHDMIDDTVAGVWDDVASADGTDSKHDS</sequence>
<dbReference type="Proteomes" id="UP001438707">
    <property type="component" value="Unassembled WGS sequence"/>
</dbReference>
<feature type="region of interest" description="Disordered" evidence="1">
    <location>
        <begin position="301"/>
        <end position="332"/>
    </location>
</feature>
<evidence type="ECO:0000256" key="1">
    <source>
        <dbReference type="SAM" id="MobiDB-lite"/>
    </source>
</evidence>
<comment type="caution">
    <text evidence="2">The sequence shown here is derived from an EMBL/GenBank/DDBJ whole genome shotgun (WGS) entry which is preliminary data.</text>
</comment>